<dbReference type="InterPro" id="IPR011701">
    <property type="entry name" value="MFS"/>
</dbReference>
<dbReference type="SUPFAM" id="SSF103473">
    <property type="entry name" value="MFS general substrate transporter"/>
    <property type="match status" value="1"/>
</dbReference>
<organism evidence="10 11">
    <name type="scientific">Flexivirga alba</name>
    <dbReference type="NCBI Taxonomy" id="702742"/>
    <lineage>
        <taxon>Bacteria</taxon>
        <taxon>Bacillati</taxon>
        <taxon>Actinomycetota</taxon>
        <taxon>Actinomycetes</taxon>
        <taxon>Micrococcales</taxon>
        <taxon>Dermacoccaceae</taxon>
        <taxon>Flexivirga</taxon>
    </lineage>
</organism>
<dbReference type="Gene3D" id="1.20.1720.10">
    <property type="entry name" value="Multidrug resistance protein D"/>
    <property type="match status" value="1"/>
</dbReference>
<feature type="transmembrane region" description="Helical" evidence="8">
    <location>
        <begin position="148"/>
        <end position="172"/>
    </location>
</feature>
<comment type="caution">
    <text evidence="10">The sequence shown here is derived from an EMBL/GenBank/DDBJ whole genome shotgun (WGS) entry which is preliminary data.</text>
</comment>
<dbReference type="EMBL" id="JBHSWH010000001">
    <property type="protein sequence ID" value="MFC6707198.1"/>
    <property type="molecule type" value="Genomic_DNA"/>
</dbReference>
<dbReference type="PROSITE" id="PS50850">
    <property type="entry name" value="MFS"/>
    <property type="match status" value="1"/>
</dbReference>
<evidence type="ECO:0000256" key="7">
    <source>
        <dbReference type="ARBA" id="ARBA00023136"/>
    </source>
</evidence>
<evidence type="ECO:0000256" key="1">
    <source>
        <dbReference type="ARBA" id="ARBA00004651"/>
    </source>
</evidence>
<evidence type="ECO:0000256" key="8">
    <source>
        <dbReference type="SAM" id="Phobius"/>
    </source>
</evidence>
<feature type="transmembrane region" description="Helical" evidence="8">
    <location>
        <begin position="366"/>
        <end position="391"/>
    </location>
</feature>
<dbReference type="InterPro" id="IPR020846">
    <property type="entry name" value="MFS_dom"/>
</dbReference>
<dbReference type="Pfam" id="PF07690">
    <property type="entry name" value="MFS_1"/>
    <property type="match status" value="1"/>
</dbReference>
<feature type="transmembrane region" description="Helical" evidence="8">
    <location>
        <begin position="21"/>
        <end position="39"/>
    </location>
</feature>
<feature type="transmembrane region" description="Helical" evidence="8">
    <location>
        <begin position="59"/>
        <end position="78"/>
    </location>
</feature>
<evidence type="ECO:0000256" key="6">
    <source>
        <dbReference type="ARBA" id="ARBA00022989"/>
    </source>
</evidence>
<name>A0ABW2AKB3_9MICO</name>
<evidence type="ECO:0000256" key="3">
    <source>
        <dbReference type="ARBA" id="ARBA00022448"/>
    </source>
</evidence>
<dbReference type="CDD" id="cd17321">
    <property type="entry name" value="MFS_MMR_MDR_like"/>
    <property type="match status" value="1"/>
</dbReference>
<feature type="transmembrane region" description="Helical" evidence="8">
    <location>
        <begin position="342"/>
        <end position="360"/>
    </location>
</feature>
<keyword evidence="6 8" id="KW-1133">Transmembrane helix</keyword>
<keyword evidence="7 8" id="KW-0472">Membrane</keyword>
<feature type="transmembrane region" description="Helical" evidence="8">
    <location>
        <begin position="115"/>
        <end position="136"/>
    </location>
</feature>
<dbReference type="InterPro" id="IPR036259">
    <property type="entry name" value="MFS_trans_sf"/>
</dbReference>
<evidence type="ECO:0000259" key="9">
    <source>
        <dbReference type="PROSITE" id="PS50850"/>
    </source>
</evidence>
<evidence type="ECO:0000313" key="10">
    <source>
        <dbReference type="EMBL" id="MFC6707198.1"/>
    </source>
</evidence>
<feature type="transmembrane region" description="Helical" evidence="8">
    <location>
        <begin position="236"/>
        <end position="256"/>
    </location>
</feature>
<feature type="transmembrane region" description="Helical" evidence="8">
    <location>
        <begin position="277"/>
        <end position="300"/>
    </location>
</feature>
<dbReference type="Gene3D" id="1.20.1250.20">
    <property type="entry name" value="MFS general substrate transporter like domains"/>
    <property type="match status" value="1"/>
</dbReference>
<feature type="transmembrane region" description="Helical" evidence="8">
    <location>
        <begin position="434"/>
        <end position="456"/>
    </location>
</feature>
<accession>A0ABW2AKB3</accession>
<keyword evidence="5 8" id="KW-0812">Transmembrane</keyword>
<evidence type="ECO:0000256" key="4">
    <source>
        <dbReference type="ARBA" id="ARBA00022475"/>
    </source>
</evidence>
<feature type="transmembrane region" description="Helical" evidence="8">
    <location>
        <begin position="178"/>
        <end position="197"/>
    </location>
</feature>
<comment type="subcellular location">
    <subcellularLocation>
        <location evidence="1">Cell membrane</location>
        <topology evidence="1">Multi-pass membrane protein</topology>
    </subcellularLocation>
</comment>
<feature type="transmembrane region" description="Helical" evidence="8">
    <location>
        <begin position="209"/>
        <end position="230"/>
    </location>
</feature>
<feature type="domain" description="Major facilitator superfamily (MFS) profile" evidence="9">
    <location>
        <begin position="24"/>
        <end position="461"/>
    </location>
</feature>
<gene>
    <name evidence="10" type="ORF">ACFQDH_18530</name>
</gene>
<evidence type="ECO:0000256" key="5">
    <source>
        <dbReference type="ARBA" id="ARBA00022692"/>
    </source>
</evidence>
<evidence type="ECO:0000256" key="2">
    <source>
        <dbReference type="ARBA" id="ARBA00008537"/>
    </source>
</evidence>
<keyword evidence="4" id="KW-1003">Cell membrane</keyword>
<feature type="transmembrane region" description="Helical" evidence="8">
    <location>
        <begin position="412"/>
        <end position="428"/>
    </location>
</feature>
<dbReference type="InterPro" id="IPR004638">
    <property type="entry name" value="EmrB-like"/>
</dbReference>
<keyword evidence="11" id="KW-1185">Reference proteome</keyword>
<reference evidence="11" key="1">
    <citation type="journal article" date="2019" name="Int. J. Syst. Evol. Microbiol.">
        <title>The Global Catalogue of Microorganisms (GCM) 10K type strain sequencing project: providing services to taxonomists for standard genome sequencing and annotation.</title>
        <authorList>
            <consortium name="The Broad Institute Genomics Platform"/>
            <consortium name="The Broad Institute Genome Sequencing Center for Infectious Disease"/>
            <person name="Wu L."/>
            <person name="Ma J."/>
        </authorList>
    </citation>
    <scope>NUCLEOTIDE SEQUENCE [LARGE SCALE GENOMIC DNA]</scope>
    <source>
        <strain evidence="11">CCUG 58127</strain>
    </source>
</reference>
<dbReference type="NCBIfam" id="TIGR00711">
    <property type="entry name" value="efflux_EmrB"/>
    <property type="match status" value="1"/>
</dbReference>
<comment type="similarity">
    <text evidence="2">Belongs to the major facilitator superfamily. EmrB family.</text>
</comment>
<keyword evidence="3" id="KW-0813">Transport</keyword>
<feature type="transmembrane region" description="Helical" evidence="8">
    <location>
        <begin position="312"/>
        <end position="330"/>
    </location>
</feature>
<dbReference type="Proteomes" id="UP001596298">
    <property type="component" value="Unassembled WGS sequence"/>
</dbReference>
<dbReference type="RefSeq" id="WP_382403866.1">
    <property type="nucleotide sequence ID" value="NZ_JBHSWH010000001.1"/>
</dbReference>
<sequence>MSDRGLLVPSPVASEVPAVRARVSLAVAMLGFFVVSLDAQVVNVALPNIRLDLGGGLTGLQWVVTGYTLSFSALLLFAGTFSDRVGARSAYGIGMVVFVVASAACGFAPSLDLLVAARILQGFGAALVTPTSLALIREAYDDPRRRATAIAYWAMGGSVALAAGPILGGALAQLDWRFIFFLNMPVGVAAIFVLSRVGPSPSRVARFDWTGQVCAVLALASLTYAIIAGGELGYDSTAVVAAFVISAFAFASFLVAEARGRNPMVPLDMFRSRTVSIALLAASINMVGFYGVVFVQSLYFQQLRGASPLQTGLLFLPMSALVALLNPVVARTVGRFGRIAPILGGQLCMAAGLVLLSTVPANTPTLLVAVLMIPVGVGGSFTVPPVTSLLIDSVRLSRAGTASGVLNTFRQMGGALGVAVYGAVIARQGSFLPGLRACLLVTAALLVVTAAVTATLRRTTR</sequence>
<dbReference type="PANTHER" id="PTHR42718">
    <property type="entry name" value="MAJOR FACILITATOR SUPERFAMILY MULTIDRUG TRANSPORTER MFSC"/>
    <property type="match status" value="1"/>
</dbReference>
<proteinExistence type="inferred from homology"/>
<protein>
    <submittedName>
        <fullName evidence="10">MFS transporter</fullName>
    </submittedName>
</protein>
<feature type="transmembrane region" description="Helical" evidence="8">
    <location>
        <begin position="90"/>
        <end position="109"/>
    </location>
</feature>
<dbReference type="PANTHER" id="PTHR42718:SF9">
    <property type="entry name" value="MAJOR FACILITATOR SUPERFAMILY MULTIDRUG TRANSPORTER MFSC"/>
    <property type="match status" value="1"/>
</dbReference>
<evidence type="ECO:0000313" key="11">
    <source>
        <dbReference type="Proteomes" id="UP001596298"/>
    </source>
</evidence>